<protein>
    <submittedName>
        <fullName evidence="1">HAD family phosphatase</fullName>
    </submittedName>
</protein>
<dbReference type="InterPro" id="IPR023214">
    <property type="entry name" value="HAD_sf"/>
</dbReference>
<evidence type="ECO:0000313" key="2">
    <source>
        <dbReference type="Proteomes" id="UP001500339"/>
    </source>
</evidence>
<dbReference type="EMBL" id="BAAACF010000006">
    <property type="protein sequence ID" value="GAA0729401.1"/>
    <property type="molecule type" value="Genomic_DNA"/>
</dbReference>
<dbReference type="SFLD" id="SFLDG01129">
    <property type="entry name" value="C1.5:_HAD__Beta-PGM__Phosphata"/>
    <property type="match status" value="1"/>
</dbReference>
<dbReference type="SUPFAM" id="SSF56784">
    <property type="entry name" value="HAD-like"/>
    <property type="match status" value="1"/>
</dbReference>
<dbReference type="Proteomes" id="UP001500339">
    <property type="component" value="Unassembled WGS sequence"/>
</dbReference>
<dbReference type="RefSeq" id="WP_343770866.1">
    <property type="nucleotide sequence ID" value="NZ_BAAACF010000006.1"/>
</dbReference>
<comment type="caution">
    <text evidence="1">The sequence shown here is derived from an EMBL/GenBank/DDBJ whole genome shotgun (WGS) entry which is preliminary data.</text>
</comment>
<dbReference type="InterPro" id="IPR006439">
    <property type="entry name" value="HAD-SF_hydro_IA"/>
</dbReference>
<evidence type="ECO:0000313" key="1">
    <source>
        <dbReference type="EMBL" id="GAA0729401.1"/>
    </source>
</evidence>
<dbReference type="InterPro" id="IPR036412">
    <property type="entry name" value="HAD-like_sf"/>
</dbReference>
<dbReference type="PANTHER" id="PTHR43611:SF3">
    <property type="entry name" value="FLAVIN MONONUCLEOTIDE HYDROLASE 1, CHLOROPLATIC"/>
    <property type="match status" value="1"/>
</dbReference>
<dbReference type="PANTHER" id="PTHR43611">
    <property type="entry name" value="ALPHA-D-GLUCOSE 1-PHOSPHATE PHOSPHATASE"/>
    <property type="match status" value="1"/>
</dbReference>
<organism evidence="1 2">
    <name type="scientific">Clostridium malenominatum</name>
    <dbReference type="NCBI Taxonomy" id="1539"/>
    <lineage>
        <taxon>Bacteria</taxon>
        <taxon>Bacillati</taxon>
        <taxon>Bacillota</taxon>
        <taxon>Clostridia</taxon>
        <taxon>Eubacteriales</taxon>
        <taxon>Clostridiaceae</taxon>
        <taxon>Clostridium</taxon>
    </lineage>
</organism>
<sequence length="205" mass="24180">MIKNIIFDLGNVLLSFKPLEYLSGKISDKDKIEEIYKEIFLSEEWVMLDRGVITEEEAVSRICSRSLENSDLIKLCMENWYEILTPKKEMVQVLKNVKSKGYKTYILSNFHLLAYEDVVKRYDFFQYFDGGLISYEEKLLKPELEVYSKLIEKYKINPKESIFIDDTECNIEAAKKFGFEAILFDNMKNLTEKLALYGIVHEVFR</sequence>
<proteinExistence type="predicted"/>
<dbReference type="CDD" id="cd02603">
    <property type="entry name" value="HAD_sEH-N_like"/>
    <property type="match status" value="1"/>
</dbReference>
<dbReference type="SFLD" id="SFLDS00003">
    <property type="entry name" value="Haloacid_Dehalogenase"/>
    <property type="match status" value="1"/>
</dbReference>
<gene>
    <name evidence="1" type="ORF">GCM10008905_29320</name>
</gene>
<dbReference type="Pfam" id="PF00702">
    <property type="entry name" value="Hydrolase"/>
    <property type="match status" value="1"/>
</dbReference>
<dbReference type="Gene3D" id="1.10.150.240">
    <property type="entry name" value="Putative phosphatase, domain 2"/>
    <property type="match status" value="1"/>
</dbReference>
<dbReference type="InterPro" id="IPR023198">
    <property type="entry name" value="PGP-like_dom2"/>
</dbReference>
<accession>A0ABP3UBK6</accession>
<dbReference type="NCBIfam" id="TIGR01509">
    <property type="entry name" value="HAD-SF-IA-v3"/>
    <property type="match status" value="1"/>
</dbReference>
<dbReference type="Gene3D" id="3.40.50.1000">
    <property type="entry name" value="HAD superfamily/HAD-like"/>
    <property type="match status" value="1"/>
</dbReference>
<name>A0ABP3UBK6_9CLOT</name>
<reference evidence="2" key="1">
    <citation type="journal article" date="2019" name="Int. J. Syst. Evol. Microbiol.">
        <title>The Global Catalogue of Microorganisms (GCM) 10K type strain sequencing project: providing services to taxonomists for standard genome sequencing and annotation.</title>
        <authorList>
            <consortium name="The Broad Institute Genomics Platform"/>
            <consortium name="The Broad Institute Genome Sequencing Center for Infectious Disease"/>
            <person name="Wu L."/>
            <person name="Ma J."/>
        </authorList>
    </citation>
    <scope>NUCLEOTIDE SEQUENCE [LARGE SCALE GENOMIC DNA]</scope>
    <source>
        <strain evidence="2">JCM 1405</strain>
    </source>
</reference>
<dbReference type="PRINTS" id="PR00413">
    <property type="entry name" value="HADHALOGNASE"/>
</dbReference>
<keyword evidence="2" id="KW-1185">Reference proteome</keyword>